<evidence type="ECO:0000313" key="4">
    <source>
        <dbReference type="Proteomes" id="UP000027238"/>
    </source>
</evidence>
<feature type="transmembrane region" description="Helical" evidence="2">
    <location>
        <begin position="123"/>
        <end position="143"/>
    </location>
</feature>
<sequence length="398" mass="43249">MEECSSVKYLDSLITLCNTDQYQSICLDNRKGHVSCNVTLGGPFSIAGDLQHFFLPYGTVAWISCVIGLWIWISLLNGTAPLNPGRAIKHKAIVSLGVKVCMYFLVLTAIARVHQLENRNLKIIAIGYVVALVIIQLAVLSLMEKNTFGQEEPEKQVDNDGETKSEDPKKTTDKDNITPRPSAGLARSTSTASTSVSVLEKPGFLEQTTNKIPSAQRTETSPASGEASTEADKEEKSTAEWLCNLFRVMIWLTPGHIMMFWGVIGIAKQIFATGPNQDARQQREVRDAFILFGVVTGIGVIIGIIGVVTKVSGIATQSPHEESAAREPAEKKRAAEAKTVRKAVVFGAVVLCGILSLWCQYFVLAAAARDTHGIVHLGQTCNASLVYLILSKLLIFAC</sequence>
<feature type="region of interest" description="Disordered" evidence="1">
    <location>
        <begin position="150"/>
        <end position="234"/>
    </location>
</feature>
<evidence type="ECO:0000256" key="2">
    <source>
        <dbReference type="SAM" id="Phobius"/>
    </source>
</evidence>
<organism evidence="3 4">
    <name type="scientific">Colletotrichum sublineola</name>
    <name type="common">Sorghum anthracnose fungus</name>
    <dbReference type="NCBI Taxonomy" id="1173701"/>
    <lineage>
        <taxon>Eukaryota</taxon>
        <taxon>Fungi</taxon>
        <taxon>Dikarya</taxon>
        <taxon>Ascomycota</taxon>
        <taxon>Pezizomycotina</taxon>
        <taxon>Sordariomycetes</taxon>
        <taxon>Hypocreomycetidae</taxon>
        <taxon>Glomerellales</taxon>
        <taxon>Glomerellaceae</taxon>
        <taxon>Colletotrichum</taxon>
        <taxon>Colletotrichum graminicola species complex</taxon>
    </lineage>
</organism>
<dbReference type="AlphaFoldDB" id="A0A066X8P5"/>
<dbReference type="HOGENOM" id="CLU_692630_0_0_1"/>
<dbReference type="eggNOG" id="ENOG502TK19">
    <property type="taxonomic scope" value="Eukaryota"/>
</dbReference>
<evidence type="ECO:0000313" key="3">
    <source>
        <dbReference type="EMBL" id="KDN65307.1"/>
    </source>
</evidence>
<keyword evidence="2" id="KW-0812">Transmembrane</keyword>
<dbReference type="OrthoDB" id="4845713at2759"/>
<keyword evidence="2" id="KW-1133">Transmembrane helix</keyword>
<feature type="transmembrane region" description="Helical" evidence="2">
    <location>
        <begin position="54"/>
        <end position="73"/>
    </location>
</feature>
<reference evidence="4" key="1">
    <citation type="journal article" date="2014" name="Genome Announc.">
        <title>Draft genome sequence of Colletotrichum sublineola, a destructive pathogen of cultivated sorghum.</title>
        <authorList>
            <person name="Baroncelli R."/>
            <person name="Sanz-Martin J.M."/>
            <person name="Rech G.E."/>
            <person name="Sukno S.A."/>
            <person name="Thon M.R."/>
        </authorList>
    </citation>
    <scope>NUCLEOTIDE SEQUENCE [LARGE SCALE GENOMIC DNA]</scope>
    <source>
        <strain evidence="4">TX430BB</strain>
    </source>
</reference>
<evidence type="ECO:0000256" key="1">
    <source>
        <dbReference type="SAM" id="MobiDB-lite"/>
    </source>
</evidence>
<feature type="compositionally biased region" description="Basic and acidic residues" evidence="1">
    <location>
        <begin position="152"/>
        <end position="177"/>
    </location>
</feature>
<dbReference type="OMA" id="TVAWISC"/>
<feature type="transmembrane region" description="Helical" evidence="2">
    <location>
        <begin position="248"/>
        <end position="267"/>
    </location>
</feature>
<dbReference type="EMBL" id="JMSE01001045">
    <property type="protein sequence ID" value="KDN65307.1"/>
    <property type="molecule type" value="Genomic_DNA"/>
</dbReference>
<feature type="transmembrane region" description="Helical" evidence="2">
    <location>
        <begin position="93"/>
        <end position="111"/>
    </location>
</feature>
<feature type="transmembrane region" description="Helical" evidence="2">
    <location>
        <begin position="343"/>
        <end position="364"/>
    </location>
</feature>
<feature type="compositionally biased region" description="Low complexity" evidence="1">
    <location>
        <begin position="182"/>
        <end position="197"/>
    </location>
</feature>
<comment type="caution">
    <text evidence="3">The sequence shown here is derived from an EMBL/GenBank/DDBJ whole genome shotgun (WGS) entry which is preliminary data.</text>
</comment>
<protein>
    <submittedName>
        <fullName evidence="3">Uncharacterized protein</fullName>
    </submittedName>
</protein>
<accession>A0A066X8P5</accession>
<gene>
    <name evidence="3" type="ORF">CSUB01_06643</name>
</gene>
<proteinExistence type="predicted"/>
<feature type="transmembrane region" description="Helical" evidence="2">
    <location>
        <begin position="288"/>
        <end position="308"/>
    </location>
</feature>
<name>A0A066X8P5_COLSU</name>
<keyword evidence="2" id="KW-0472">Membrane</keyword>
<dbReference type="Proteomes" id="UP000027238">
    <property type="component" value="Unassembled WGS sequence"/>
</dbReference>
<feature type="compositionally biased region" description="Polar residues" evidence="1">
    <location>
        <begin position="206"/>
        <end position="227"/>
    </location>
</feature>
<keyword evidence="4" id="KW-1185">Reference proteome</keyword>